<feature type="domain" description="Tetrapyrrole methylase" evidence="7">
    <location>
        <begin position="2"/>
        <end position="190"/>
    </location>
</feature>
<dbReference type="PROSITE" id="PS01296">
    <property type="entry name" value="RSMI"/>
    <property type="match status" value="1"/>
</dbReference>
<comment type="function">
    <text evidence="6">Catalyzes the 2'-O-methylation of the ribose of cytidine 1402 (C1402) in 16S rRNA.</text>
</comment>
<comment type="subcellular location">
    <subcellularLocation>
        <location evidence="6">Cytoplasm</location>
    </subcellularLocation>
</comment>
<gene>
    <name evidence="6 8" type="primary">rsmI</name>
    <name evidence="8" type="ORF">KJ970_00920</name>
</gene>
<dbReference type="GO" id="GO:0070677">
    <property type="term" value="F:rRNA (cytosine-2'-O-)-methyltransferase activity"/>
    <property type="evidence" value="ECO:0007669"/>
    <property type="project" value="UniProtKB-UniRule"/>
</dbReference>
<dbReference type="InterPro" id="IPR018063">
    <property type="entry name" value="SAM_MeTrfase_RsmI_CS"/>
</dbReference>
<dbReference type="GO" id="GO:0005737">
    <property type="term" value="C:cytoplasm"/>
    <property type="evidence" value="ECO:0007669"/>
    <property type="project" value="UniProtKB-SubCell"/>
</dbReference>
<comment type="caution">
    <text evidence="8">The sequence shown here is derived from an EMBL/GenBank/DDBJ whole genome shotgun (WGS) entry which is preliminary data.</text>
</comment>
<dbReference type="InterPro" id="IPR008189">
    <property type="entry name" value="rRNA_ssu_MeTfrase_I"/>
</dbReference>
<evidence type="ECO:0000256" key="3">
    <source>
        <dbReference type="ARBA" id="ARBA00022603"/>
    </source>
</evidence>
<dbReference type="InterPro" id="IPR000878">
    <property type="entry name" value="4pyrrol_Mease"/>
</dbReference>
<evidence type="ECO:0000256" key="2">
    <source>
        <dbReference type="ARBA" id="ARBA00022552"/>
    </source>
</evidence>
<name>A0A948RR35_UNCEI</name>
<dbReference type="InterPro" id="IPR014777">
    <property type="entry name" value="4pyrrole_Mease_sub1"/>
</dbReference>
<evidence type="ECO:0000259" key="7">
    <source>
        <dbReference type="Pfam" id="PF00590"/>
    </source>
</evidence>
<dbReference type="Gene3D" id="3.30.950.10">
    <property type="entry name" value="Methyltransferase, Cobalt-precorrin-4 Transmethylase, Domain 2"/>
    <property type="match status" value="1"/>
</dbReference>
<evidence type="ECO:0000313" key="8">
    <source>
        <dbReference type="EMBL" id="MBU2689463.1"/>
    </source>
</evidence>
<accession>A0A948RR35</accession>
<evidence type="ECO:0000256" key="6">
    <source>
        <dbReference type="HAMAP-Rule" id="MF_01877"/>
    </source>
</evidence>
<dbReference type="Pfam" id="PF00590">
    <property type="entry name" value="TP_methylase"/>
    <property type="match status" value="1"/>
</dbReference>
<keyword evidence="3 6" id="KW-0489">Methyltransferase</keyword>
<comment type="similarity">
    <text evidence="6">Belongs to the methyltransferase superfamily. RsmI family.</text>
</comment>
<keyword evidence="1 6" id="KW-0963">Cytoplasm</keyword>
<evidence type="ECO:0000256" key="4">
    <source>
        <dbReference type="ARBA" id="ARBA00022679"/>
    </source>
</evidence>
<dbReference type="Gene3D" id="3.40.1010.10">
    <property type="entry name" value="Cobalt-precorrin-4 Transmethylase, Domain 1"/>
    <property type="match status" value="1"/>
</dbReference>
<evidence type="ECO:0000256" key="1">
    <source>
        <dbReference type="ARBA" id="ARBA00022490"/>
    </source>
</evidence>
<dbReference type="InterPro" id="IPR014776">
    <property type="entry name" value="4pyrrole_Mease_sub2"/>
</dbReference>
<dbReference type="CDD" id="cd11648">
    <property type="entry name" value="RsmI"/>
    <property type="match status" value="1"/>
</dbReference>
<dbReference type="FunFam" id="3.30.950.10:FF:000002">
    <property type="entry name" value="Ribosomal RNA small subunit methyltransferase I"/>
    <property type="match status" value="1"/>
</dbReference>
<dbReference type="SUPFAM" id="SSF53790">
    <property type="entry name" value="Tetrapyrrole methylase"/>
    <property type="match status" value="1"/>
</dbReference>
<protein>
    <recommendedName>
        <fullName evidence="6">Ribosomal RNA small subunit methyltransferase I</fullName>
        <ecNumber evidence="6">2.1.1.198</ecNumber>
    </recommendedName>
    <alternativeName>
        <fullName evidence="6">16S rRNA 2'-O-ribose C1402 methyltransferase</fullName>
    </alternativeName>
    <alternativeName>
        <fullName evidence="6">rRNA (cytidine-2'-O-)-methyltransferase RsmI</fullName>
    </alternativeName>
</protein>
<evidence type="ECO:0000256" key="5">
    <source>
        <dbReference type="ARBA" id="ARBA00022691"/>
    </source>
</evidence>
<keyword evidence="4 6" id="KW-0808">Transferase</keyword>
<proteinExistence type="inferred from homology"/>
<dbReference type="EMBL" id="JAHJDP010000004">
    <property type="protein sequence ID" value="MBU2689463.1"/>
    <property type="molecule type" value="Genomic_DNA"/>
</dbReference>
<comment type="catalytic activity">
    <reaction evidence="6">
        <text>cytidine(1402) in 16S rRNA + S-adenosyl-L-methionine = 2'-O-methylcytidine(1402) in 16S rRNA + S-adenosyl-L-homocysteine + H(+)</text>
        <dbReference type="Rhea" id="RHEA:42924"/>
        <dbReference type="Rhea" id="RHEA-COMP:10285"/>
        <dbReference type="Rhea" id="RHEA-COMP:10286"/>
        <dbReference type="ChEBI" id="CHEBI:15378"/>
        <dbReference type="ChEBI" id="CHEBI:57856"/>
        <dbReference type="ChEBI" id="CHEBI:59789"/>
        <dbReference type="ChEBI" id="CHEBI:74495"/>
        <dbReference type="ChEBI" id="CHEBI:82748"/>
        <dbReference type="EC" id="2.1.1.198"/>
    </reaction>
</comment>
<dbReference type="AlphaFoldDB" id="A0A948RR35"/>
<dbReference type="PANTHER" id="PTHR46111:SF1">
    <property type="entry name" value="RIBOSOMAL RNA SMALL SUBUNIT METHYLTRANSFERASE I"/>
    <property type="match status" value="1"/>
</dbReference>
<dbReference type="PIRSF" id="PIRSF005917">
    <property type="entry name" value="MTase_YraL"/>
    <property type="match status" value="1"/>
</dbReference>
<keyword evidence="5 6" id="KW-0949">S-adenosyl-L-methionine</keyword>
<dbReference type="EC" id="2.1.1.198" evidence="6"/>
<organism evidence="8 9">
    <name type="scientific">Eiseniibacteriota bacterium</name>
    <dbReference type="NCBI Taxonomy" id="2212470"/>
    <lineage>
        <taxon>Bacteria</taxon>
        <taxon>Candidatus Eiseniibacteriota</taxon>
    </lineage>
</organism>
<dbReference type="InterPro" id="IPR035996">
    <property type="entry name" value="4pyrrol_Methylase_sf"/>
</dbReference>
<dbReference type="PANTHER" id="PTHR46111">
    <property type="entry name" value="RIBOSOMAL RNA SMALL SUBUNIT METHYLTRANSFERASE I"/>
    <property type="match status" value="1"/>
</dbReference>
<reference evidence="8" key="1">
    <citation type="submission" date="2021-05" db="EMBL/GenBank/DDBJ databases">
        <title>Energy efficiency and biological interactions define the core microbiome of deep oligotrophic groundwater.</title>
        <authorList>
            <person name="Mehrshad M."/>
            <person name="Lopez-Fernandez M."/>
            <person name="Bell E."/>
            <person name="Bernier-Latmani R."/>
            <person name="Bertilsson S."/>
            <person name="Dopson M."/>
        </authorList>
    </citation>
    <scope>NUCLEOTIDE SEQUENCE</scope>
    <source>
        <strain evidence="8">Modern_marine.mb.64</strain>
    </source>
</reference>
<dbReference type="HAMAP" id="MF_01877">
    <property type="entry name" value="16SrRNA_methyltr_I"/>
    <property type="match status" value="1"/>
</dbReference>
<evidence type="ECO:0000313" key="9">
    <source>
        <dbReference type="Proteomes" id="UP000777784"/>
    </source>
</evidence>
<sequence length="223" mass="24848">MGHLQDITLRAIEVLRDVSFIAAEDTRRSRTLLSAHGLTGRLVSYHEHNERQRTPGLLEELLQGRSVALISDAGSPLISDPGYHIVQAAIQEGIPIQVIPGPSSVIAALQVAGFTADRFIFHGYAPRTSGRRERFLDEVAADPRTQVFFETPHRIRRTLDAMTSRFPRRDMVLCRELTKVYEETLRGTPEKILERIGERSLKGEMVLVVGPQSKEGRGRSAGS</sequence>
<keyword evidence="2 6" id="KW-0698">rRNA processing</keyword>
<dbReference type="NCBIfam" id="TIGR00096">
    <property type="entry name" value="16S rRNA (cytidine(1402)-2'-O)-methyltransferase"/>
    <property type="match status" value="1"/>
</dbReference>
<dbReference type="Proteomes" id="UP000777784">
    <property type="component" value="Unassembled WGS sequence"/>
</dbReference>